<gene>
    <name evidence="3" type="ORF">CBP31_14805</name>
</gene>
<dbReference type="InterPro" id="IPR002035">
    <property type="entry name" value="VWF_A"/>
</dbReference>
<feature type="domain" description="VWFA" evidence="2">
    <location>
        <begin position="25"/>
        <end position="204"/>
    </location>
</feature>
<keyword evidence="1" id="KW-0732">Signal</keyword>
<organism evidence="3 4">
    <name type="scientific">Oceanisphaera profunda</name>
    <dbReference type="NCBI Taxonomy" id="1416627"/>
    <lineage>
        <taxon>Bacteria</taxon>
        <taxon>Pseudomonadati</taxon>
        <taxon>Pseudomonadota</taxon>
        <taxon>Gammaproteobacteria</taxon>
        <taxon>Aeromonadales</taxon>
        <taxon>Aeromonadaceae</taxon>
        <taxon>Oceanisphaera</taxon>
    </lineage>
</organism>
<dbReference type="InterPro" id="IPR036465">
    <property type="entry name" value="vWFA_dom_sf"/>
</dbReference>
<proteinExistence type="predicted"/>
<dbReference type="SUPFAM" id="SSF53300">
    <property type="entry name" value="vWA-like"/>
    <property type="match status" value="1"/>
</dbReference>
<dbReference type="Pfam" id="PF13519">
    <property type="entry name" value="VWA_2"/>
    <property type="match status" value="1"/>
</dbReference>
<evidence type="ECO:0000313" key="4">
    <source>
        <dbReference type="Proteomes" id="UP000243937"/>
    </source>
</evidence>
<evidence type="ECO:0000256" key="1">
    <source>
        <dbReference type="SAM" id="SignalP"/>
    </source>
</evidence>
<feature type="signal peptide" evidence="1">
    <location>
        <begin position="1"/>
        <end position="22"/>
    </location>
</feature>
<dbReference type="SMART" id="SM00327">
    <property type="entry name" value="VWA"/>
    <property type="match status" value="1"/>
</dbReference>
<protein>
    <recommendedName>
        <fullName evidence="2">VWFA domain-containing protein</fullName>
    </recommendedName>
</protein>
<sequence length="687" mass="73135">MKFICSWLLAMLIALSSSLAWADGKTMIVLDGSGSMWGQINGQPKLQIARDALATVLGEVPAEMELGLIAYGHREKGNCKDIEVVIKPAAGTGSAITQAAADMKFLGKTPLSAAVLKAAEELAYTEEKATVILITDGLENCQADPCAVGAELAKQGIDFTAHVVGFDLTDVQGKQVACLAENTGGRYFTATNADELRDALLNTVVVTPAKTAEVAPLVLPEASLDPDKSVAIGADITVSWTGPNGEHDYIDLVPLDYKKTHGELAYTYTKAGSPLTVRAAGKPGAYQVRYLWRGVDNQRHVLATETLELTDTEVALIAPDNVQAGGSIPIQWKGPAHKDDYLDLVAQGVTRTSGELAYVYVTAESEPELELRAPTKPGIYHIRYILKGSDQKRVLHSIPITVTPAQASVSAPEQVTAGSVLPVFWTGPASKDDYVDIVASDHKRIGGEITYFYTRDSADGESYELKVPTKAGNYLVRYILRGAGAASILATQPFSVTAAEAKVSVPSSVAAGSVIVVDWAGPAGKDDYVDIVPSDHKRIGGELTYFYTRDAVDDEPSELKAPAKAGEYQVRYILRGSGSGEVLAKQAFSVTKPDASVAVSRSVLAGSILDVTWTGPAGHDDYVDIVAIDHKRIGGELAYFYTRDAVDDEPGQLKAPAKAGEYQVRYILRGSGSGVVLAKQAFTVVDN</sequence>
<dbReference type="Proteomes" id="UP000243937">
    <property type="component" value="Chromosome"/>
</dbReference>
<name>A0A1Y0D9R2_9GAMM</name>
<keyword evidence="4" id="KW-1185">Reference proteome</keyword>
<evidence type="ECO:0000313" key="3">
    <source>
        <dbReference type="EMBL" id="ART84084.1"/>
    </source>
</evidence>
<dbReference type="PROSITE" id="PS50234">
    <property type="entry name" value="VWFA"/>
    <property type="match status" value="1"/>
</dbReference>
<dbReference type="RefSeq" id="WP_087038819.1">
    <property type="nucleotide sequence ID" value="NZ_CP021377.1"/>
</dbReference>
<accession>A0A1Y0D9R2</accession>
<dbReference type="OrthoDB" id="9783818at2"/>
<dbReference type="EMBL" id="CP021377">
    <property type="protein sequence ID" value="ART84084.1"/>
    <property type="molecule type" value="Genomic_DNA"/>
</dbReference>
<dbReference type="AlphaFoldDB" id="A0A1Y0D9R2"/>
<reference evidence="3 4" key="1">
    <citation type="journal article" date="2014" name="Int. J. Syst. Evol. Microbiol.">
        <title>Oceanisphaera profunda sp. nov., a marine bacterium isolated from deep-sea sediment, and emended description of the genus Oceanisphaera.</title>
        <authorList>
            <person name="Xu Z."/>
            <person name="Zhang X.Y."/>
            <person name="Su H.N."/>
            <person name="Yu Z.C."/>
            <person name="Liu C."/>
            <person name="Li H."/>
            <person name="Chen X.L."/>
            <person name="Song X.Y."/>
            <person name="Xie B.B."/>
            <person name="Qin Q.L."/>
            <person name="Zhou B.C."/>
            <person name="Shi M."/>
            <person name="Huang Y."/>
            <person name="Zhang Y.Z."/>
        </authorList>
    </citation>
    <scope>NUCLEOTIDE SEQUENCE [LARGE SCALE GENOMIC DNA]</scope>
    <source>
        <strain evidence="3 4">SM1222</strain>
    </source>
</reference>
<feature type="chain" id="PRO_5010991341" description="VWFA domain-containing protein" evidence="1">
    <location>
        <begin position="23"/>
        <end position="687"/>
    </location>
</feature>
<dbReference type="KEGG" id="opf:CBP31_14805"/>
<dbReference type="Gene3D" id="3.40.50.410">
    <property type="entry name" value="von Willebrand factor, type A domain"/>
    <property type="match status" value="1"/>
</dbReference>
<evidence type="ECO:0000259" key="2">
    <source>
        <dbReference type="PROSITE" id="PS50234"/>
    </source>
</evidence>